<evidence type="ECO:0000256" key="10">
    <source>
        <dbReference type="ARBA" id="ARBA00093265"/>
    </source>
</evidence>
<keyword evidence="3" id="KW-0378">Hydrolase</keyword>
<proteinExistence type="inferred from homology"/>
<sequence length="292" mass="31676">MSQAPEGAPPPPPPPPPPQLRGAQLLKAALEQAGSGGQDDVRELLRRRRASFNEHLKWLLFNKPVPSLIQEGPQCGLVALWMAGTLLHQPRAASLEEIIQVALERGYTAQGEMFSAADMAKLAEEVFSCQAELLSGGLEGRNQERLLRHLLAGLPLLIPYDEDSNHEPCLRRGYKAHWAVASGALLGLKGDPQLLDCQEDEEMPGLFHATPPYSSLPLGAVAETYLLSKQGKSCRYQLWSYQQVQESNAQLTHFSPKRAADGKVYVVPGGGVQEGLCGKAVLLQPAPKPSEA</sequence>
<name>A0AA97KF25_EUBMA</name>
<feature type="compositionally biased region" description="Pro residues" evidence="11">
    <location>
        <begin position="7"/>
        <end position="19"/>
    </location>
</feature>
<dbReference type="GO" id="GO:0006508">
    <property type="term" value="P:proteolysis"/>
    <property type="evidence" value="ECO:0007669"/>
    <property type="project" value="UniProtKB-KW"/>
</dbReference>
<dbReference type="RefSeq" id="XP_054855673.1">
    <property type="nucleotide sequence ID" value="XM_054999698.1"/>
</dbReference>
<comment type="catalytic activity">
    <reaction evidence="7">
        <text>N-terminal N(alpha)-acetyl-L-cysteinyl-L-glutamyl-[protein] + H2O = N-terminal L-glutamyl-[protein] + N-acetyl-L-cysteine</text>
        <dbReference type="Rhea" id="RHEA:74583"/>
        <dbReference type="Rhea" id="RHEA-COMP:12668"/>
        <dbReference type="Rhea" id="RHEA-COMP:18396"/>
        <dbReference type="ChEBI" id="CHEBI:15377"/>
        <dbReference type="ChEBI" id="CHEBI:64721"/>
        <dbReference type="ChEBI" id="CHEBI:78236"/>
        <dbReference type="ChEBI" id="CHEBI:193601"/>
    </reaction>
    <physiologicalReaction direction="left-to-right" evidence="7">
        <dbReference type="Rhea" id="RHEA:74584"/>
    </physiologicalReaction>
</comment>
<dbReference type="Pfam" id="PF21646">
    <property type="entry name" value="ACTMAP-like_C"/>
    <property type="match status" value="1"/>
</dbReference>
<gene>
    <name evidence="13" type="primary">ACTMAP</name>
</gene>
<evidence type="ECO:0000256" key="9">
    <source>
        <dbReference type="ARBA" id="ARBA00093241"/>
    </source>
</evidence>
<evidence type="ECO:0000313" key="12">
    <source>
        <dbReference type="Proteomes" id="UP001190640"/>
    </source>
</evidence>
<evidence type="ECO:0000256" key="8">
    <source>
        <dbReference type="ARBA" id="ARBA00049041"/>
    </source>
</evidence>
<dbReference type="PANTHER" id="PTHR28631">
    <property type="entry name" value="UPF0692 PROTEIN C19ORF54"/>
    <property type="match status" value="1"/>
</dbReference>
<evidence type="ECO:0000256" key="7">
    <source>
        <dbReference type="ARBA" id="ARBA00047999"/>
    </source>
</evidence>
<dbReference type="KEGG" id="emc:129343482"/>
<evidence type="ECO:0000256" key="1">
    <source>
        <dbReference type="ARBA" id="ARBA00022438"/>
    </source>
</evidence>
<dbReference type="Proteomes" id="UP001190640">
    <property type="component" value="Chromosome 15"/>
</dbReference>
<evidence type="ECO:0000256" key="5">
    <source>
        <dbReference type="ARBA" id="ARBA00034848"/>
    </source>
</evidence>
<evidence type="ECO:0000256" key="11">
    <source>
        <dbReference type="SAM" id="MobiDB-lite"/>
    </source>
</evidence>
<accession>A0AA97KF25</accession>
<evidence type="ECO:0000313" key="13">
    <source>
        <dbReference type="RefSeq" id="XP_054855673.1"/>
    </source>
</evidence>
<protein>
    <recommendedName>
        <fullName evidence="5">Actin maturation protease</fullName>
    </recommendedName>
    <alternativeName>
        <fullName evidence="6">Actin aminopeptidase ACTMAP</fullName>
    </alternativeName>
</protein>
<comment type="similarity">
    <text evidence="4">Belongs to the ACTMAP family.</text>
</comment>
<comment type="catalytic activity">
    <reaction evidence="10">
        <text>N-terminal N(alpha)-acetyl-L-methionyl-L-glutamyl-[protein] + H2O = N-terminal L-glutamyl-[protein] + N-acetyl-L-methionine</text>
        <dbReference type="Rhea" id="RHEA:74575"/>
        <dbReference type="Rhea" id="RHEA-COMP:12668"/>
        <dbReference type="Rhea" id="RHEA-COMP:12697"/>
        <dbReference type="ChEBI" id="CHEBI:15377"/>
        <dbReference type="ChEBI" id="CHEBI:64721"/>
        <dbReference type="ChEBI" id="CHEBI:71670"/>
        <dbReference type="ChEBI" id="CHEBI:133360"/>
    </reaction>
    <physiologicalReaction direction="left-to-right" evidence="10">
        <dbReference type="Rhea" id="RHEA:74576"/>
    </physiologicalReaction>
</comment>
<comment type="catalytic activity">
    <reaction evidence="8">
        <text>N-terminal N(alpha)-acetyl-L-cysteinyl-L-aspartyl-[protein] + H2O = N-terminal L-aspartyl-[protein] + N-acetyl-L-cysteine</text>
        <dbReference type="Rhea" id="RHEA:74579"/>
        <dbReference type="Rhea" id="RHEA-COMP:12669"/>
        <dbReference type="Rhea" id="RHEA-COMP:18395"/>
        <dbReference type="ChEBI" id="CHEBI:15377"/>
        <dbReference type="ChEBI" id="CHEBI:64720"/>
        <dbReference type="ChEBI" id="CHEBI:78236"/>
        <dbReference type="ChEBI" id="CHEBI:193599"/>
    </reaction>
    <physiologicalReaction direction="left-to-right" evidence="8">
        <dbReference type="Rhea" id="RHEA:74580"/>
    </physiologicalReaction>
</comment>
<dbReference type="SUPFAM" id="SSF101447">
    <property type="entry name" value="Formin homology 2 domain (FH2 domain)"/>
    <property type="match status" value="1"/>
</dbReference>
<keyword evidence="12" id="KW-1185">Reference proteome</keyword>
<keyword evidence="2 13" id="KW-0645">Protease</keyword>
<keyword evidence="1" id="KW-0031">Aminopeptidase</keyword>
<evidence type="ECO:0000256" key="3">
    <source>
        <dbReference type="ARBA" id="ARBA00022801"/>
    </source>
</evidence>
<reference evidence="13" key="1">
    <citation type="submission" date="2025-08" db="UniProtKB">
        <authorList>
            <consortium name="RefSeq"/>
        </authorList>
    </citation>
    <scope>IDENTIFICATION</scope>
    <source>
        <tissue evidence="13">Blood</tissue>
    </source>
</reference>
<evidence type="ECO:0000256" key="2">
    <source>
        <dbReference type="ARBA" id="ARBA00022670"/>
    </source>
</evidence>
<evidence type="ECO:0000256" key="4">
    <source>
        <dbReference type="ARBA" id="ARBA00034725"/>
    </source>
</evidence>
<organism evidence="12 13">
    <name type="scientific">Eublepharis macularius</name>
    <name type="common">Leopard gecko</name>
    <name type="synonym">Cyrtodactylus macularius</name>
    <dbReference type="NCBI Taxonomy" id="481883"/>
    <lineage>
        <taxon>Eukaryota</taxon>
        <taxon>Metazoa</taxon>
        <taxon>Chordata</taxon>
        <taxon>Craniata</taxon>
        <taxon>Vertebrata</taxon>
        <taxon>Euteleostomi</taxon>
        <taxon>Lepidosauria</taxon>
        <taxon>Squamata</taxon>
        <taxon>Bifurcata</taxon>
        <taxon>Gekkota</taxon>
        <taxon>Eublepharidae</taxon>
        <taxon>Eublepharinae</taxon>
        <taxon>Eublepharis</taxon>
    </lineage>
</organism>
<dbReference type="AlphaFoldDB" id="A0AA97KF25"/>
<dbReference type="InterPro" id="IPR040043">
    <property type="entry name" value="ACTMAP"/>
</dbReference>
<comment type="catalytic activity">
    <reaction evidence="9">
        <text>N-terminal N(alpha)-acetyl-L-methionyl-L-aspartyl-[protein] + H2O = N-terminal L-aspartyl-[protein] + N-acetyl-L-methionine</text>
        <dbReference type="Rhea" id="RHEA:74571"/>
        <dbReference type="Rhea" id="RHEA-COMP:12669"/>
        <dbReference type="Rhea" id="RHEA-COMP:12693"/>
        <dbReference type="ChEBI" id="CHEBI:15377"/>
        <dbReference type="ChEBI" id="CHEBI:64720"/>
        <dbReference type="ChEBI" id="CHEBI:71670"/>
        <dbReference type="ChEBI" id="CHEBI:133063"/>
    </reaction>
    <physiologicalReaction direction="left-to-right" evidence="9">
        <dbReference type="Rhea" id="RHEA:74572"/>
    </physiologicalReaction>
</comment>
<feature type="region of interest" description="Disordered" evidence="11">
    <location>
        <begin position="1"/>
        <end position="21"/>
    </location>
</feature>
<evidence type="ECO:0000256" key="6">
    <source>
        <dbReference type="ARBA" id="ARBA00034908"/>
    </source>
</evidence>
<dbReference type="CTD" id="284325"/>
<dbReference type="PANTHER" id="PTHR28631:SF1">
    <property type="entry name" value="ACTIN MATURATION PROTEASE"/>
    <property type="match status" value="1"/>
</dbReference>
<dbReference type="GO" id="GO:0004177">
    <property type="term" value="F:aminopeptidase activity"/>
    <property type="evidence" value="ECO:0007669"/>
    <property type="project" value="UniProtKB-KW"/>
</dbReference>
<dbReference type="GeneID" id="129343482"/>